<dbReference type="Proteomes" id="UP000245655">
    <property type="component" value="Unassembled WGS sequence"/>
</dbReference>
<keyword evidence="3" id="KW-1185">Reference proteome</keyword>
<dbReference type="PROSITE" id="PS51257">
    <property type="entry name" value="PROKAR_LIPOPROTEIN"/>
    <property type="match status" value="1"/>
</dbReference>
<comment type="caution">
    <text evidence="2">The sequence shown here is derived from an EMBL/GenBank/DDBJ whole genome shotgun (WGS) entry which is preliminary data.</text>
</comment>
<protein>
    <recommendedName>
        <fullName evidence="4">Lipoprotein</fullName>
    </recommendedName>
</protein>
<evidence type="ECO:0000313" key="2">
    <source>
        <dbReference type="EMBL" id="PWK14675.1"/>
    </source>
</evidence>
<name>A0A2V2A5J9_PSYIM</name>
<gene>
    <name evidence="2" type="ORF">C8D84_102150</name>
</gene>
<dbReference type="AlphaFoldDB" id="A0A2V2A5J9"/>
<evidence type="ECO:0000313" key="3">
    <source>
        <dbReference type="Proteomes" id="UP000245655"/>
    </source>
</evidence>
<organism evidence="2 3">
    <name type="scientific">Psychrobacter immobilis</name>
    <dbReference type="NCBI Taxonomy" id="498"/>
    <lineage>
        <taxon>Bacteria</taxon>
        <taxon>Pseudomonadati</taxon>
        <taxon>Pseudomonadota</taxon>
        <taxon>Gammaproteobacteria</taxon>
        <taxon>Moraxellales</taxon>
        <taxon>Moraxellaceae</taxon>
        <taxon>Psychrobacter</taxon>
    </lineage>
</organism>
<proteinExistence type="predicted"/>
<reference evidence="2 3" key="1">
    <citation type="submission" date="2018-05" db="EMBL/GenBank/DDBJ databases">
        <title>Genomic Encyclopedia of Type Strains, Phase IV (KMG-IV): sequencing the most valuable type-strain genomes for metagenomic binning, comparative biology and taxonomic classification.</title>
        <authorList>
            <person name="Goeker M."/>
        </authorList>
    </citation>
    <scope>NUCLEOTIDE SEQUENCE [LARGE SCALE GENOMIC DNA]</scope>
    <source>
        <strain evidence="2 3">DSM 7229</strain>
    </source>
</reference>
<keyword evidence="1" id="KW-0732">Signal</keyword>
<dbReference type="EMBL" id="QGGM01000002">
    <property type="protein sequence ID" value="PWK14675.1"/>
    <property type="molecule type" value="Genomic_DNA"/>
</dbReference>
<feature type="signal peptide" evidence="1">
    <location>
        <begin position="1"/>
        <end position="21"/>
    </location>
</feature>
<feature type="chain" id="PRO_5016031759" description="Lipoprotein" evidence="1">
    <location>
        <begin position="22"/>
        <end position="122"/>
    </location>
</feature>
<sequence>MTKLRLIILAFASTIFMSTGCDETQASNNKNVKGFAPTSVEKEVQLRGSFKRSFEIHEFVSDNIIYYVSDPKQLLIKDSKSLNQKGYYKYFETCVIGNISPIGQYGPLGKYQNQITIREICA</sequence>
<accession>A0A2V2A5J9</accession>
<evidence type="ECO:0000256" key="1">
    <source>
        <dbReference type="SAM" id="SignalP"/>
    </source>
</evidence>
<dbReference type="GeneID" id="60254327"/>
<evidence type="ECO:0008006" key="4">
    <source>
        <dbReference type="Google" id="ProtNLM"/>
    </source>
</evidence>
<dbReference type="RefSeq" id="WP_109589873.1">
    <property type="nucleotide sequence ID" value="NZ_CAJGZY010000002.1"/>
</dbReference>